<dbReference type="Proteomes" id="UP001234178">
    <property type="component" value="Unassembled WGS sequence"/>
</dbReference>
<protein>
    <submittedName>
        <fullName evidence="1">Uncharacterized protein</fullName>
    </submittedName>
</protein>
<comment type="caution">
    <text evidence="1">The sequence shown here is derived from an EMBL/GenBank/DDBJ whole genome shotgun (WGS) entry which is preliminary data.</text>
</comment>
<keyword evidence="2" id="KW-1185">Reference proteome</keyword>
<organism evidence="1 2">
    <name type="scientific">Daphnia magna</name>
    <dbReference type="NCBI Taxonomy" id="35525"/>
    <lineage>
        <taxon>Eukaryota</taxon>
        <taxon>Metazoa</taxon>
        <taxon>Ecdysozoa</taxon>
        <taxon>Arthropoda</taxon>
        <taxon>Crustacea</taxon>
        <taxon>Branchiopoda</taxon>
        <taxon>Diplostraca</taxon>
        <taxon>Cladocera</taxon>
        <taxon>Anomopoda</taxon>
        <taxon>Daphniidae</taxon>
        <taxon>Daphnia</taxon>
    </lineage>
</organism>
<dbReference type="EMBL" id="JAOYFB010000036">
    <property type="protein sequence ID" value="KAK4021409.1"/>
    <property type="molecule type" value="Genomic_DNA"/>
</dbReference>
<name>A0ABR0A8E1_9CRUS</name>
<proteinExistence type="predicted"/>
<accession>A0ABR0A8E1</accession>
<gene>
    <name evidence="1" type="ORF">OUZ56_003326</name>
</gene>
<evidence type="ECO:0000313" key="1">
    <source>
        <dbReference type="EMBL" id="KAK4021409.1"/>
    </source>
</evidence>
<reference evidence="1 2" key="1">
    <citation type="journal article" date="2023" name="Nucleic Acids Res.">
        <title>The hologenome of Daphnia magna reveals possible DNA methylation and microbiome-mediated evolution of the host genome.</title>
        <authorList>
            <person name="Chaturvedi A."/>
            <person name="Li X."/>
            <person name="Dhandapani V."/>
            <person name="Marshall H."/>
            <person name="Kissane S."/>
            <person name="Cuenca-Cambronero M."/>
            <person name="Asole G."/>
            <person name="Calvet F."/>
            <person name="Ruiz-Romero M."/>
            <person name="Marangio P."/>
            <person name="Guigo R."/>
            <person name="Rago D."/>
            <person name="Mirbahai L."/>
            <person name="Eastwood N."/>
            <person name="Colbourne J.K."/>
            <person name="Zhou J."/>
            <person name="Mallon E."/>
            <person name="Orsini L."/>
        </authorList>
    </citation>
    <scope>NUCLEOTIDE SEQUENCE [LARGE SCALE GENOMIC DNA]</scope>
    <source>
        <strain evidence="1">LRV0_1</strain>
    </source>
</reference>
<evidence type="ECO:0000313" key="2">
    <source>
        <dbReference type="Proteomes" id="UP001234178"/>
    </source>
</evidence>
<sequence>MELHPTGFTQRHATNHGSIASFSNHQRDACSNFGPPSTWDINVRCTRALLEEVHTTEFLWAGGLLNLKLKRPLYGPDLFTHAPVVNSLPPGSSSSYEPVVTAAISSSSLFTPSIKIGQQQALISFLGNIMTPPLVPSSTYSTGFPCPSASPPTVHNPPAVYTPNDWIHTLDTSHAMTSPSDDAVSSVVECIAHLYHALTPDIRKDYGGALVNLGLYQQALKELQRRYINPQIVSETCTSPFINSGHLETTILAPFELSPPISNPL</sequence>